<gene>
    <name evidence="2" type="ORF">FK268_18035</name>
</gene>
<proteinExistence type="predicted"/>
<keyword evidence="1" id="KW-0732">Signal</keyword>
<dbReference type="EMBL" id="VIGV01000006">
    <property type="protein sequence ID" value="TWS22903.1"/>
    <property type="molecule type" value="Genomic_DNA"/>
</dbReference>
<accession>A0A5C5RKA8</accession>
<dbReference type="OrthoDB" id="10001371at2"/>
<reference evidence="2 3" key="1">
    <citation type="submission" date="2019-06" db="EMBL/GenBank/DDBJ databases">
        <authorList>
            <person name="Teng J.L.L."/>
            <person name="Lee H.H."/>
            <person name="Lau S.K.P."/>
            <person name="Woo P.C.Y."/>
        </authorList>
    </citation>
    <scope>NUCLEOTIDE SEQUENCE [LARGE SCALE GENOMIC DNA]</scope>
    <source>
        <strain evidence="2 3">HKU70</strain>
    </source>
</reference>
<evidence type="ECO:0000313" key="2">
    <source>
        <dbReference type="EMBL" id="TWS22903.1"/>
    </source>
</evidence>
<organism evidence="2 3">
    <name type="scientific">Tsukamurella sputi</name>
    <dbReference type="NCBI Taxonomy" id="2591848"/>
    <lineage>
        <taxon>Bacteria</taxon>
        <taxon>Bacillati</taxon>
        <taxon>Actinomycetota</taxon>
        <taxon>Actinomycetes</taxon>
        <taxon>Mycobacteriales</taxon>
        <taxon>Tsukamurellaceae</taxon>
        <taxon>Tsukamurella</taxon>
    </lineage>
</organism>
<feature type="signal peptide" evidence="1">
    <location>
        <begin position="1"/>
        <end position="26"/>
    </location>
</feature>
<name>A0A5C5RKA8_9ACTN</name>
<comment type="caution">
    <text evidence="2">The sequence shown here is derived from an EMBL/GenBank/DDBJ whole genome shotgun (WGS) entry which is preliminary data.</text>
</comment>
<dbReference type="AlphaFoldDB" id="A0A5C5RKA8"/>
<sequence>MTSHNSSLTALTRRLVVAAVATAAIAASVVTAPAGATPTTHGCPAQGAPTLTLGKPDGVRVEVPAVPGWRHAASEPEGSGIRLGRIESSDDTDSFYATFGVIKEPQRYGTSEKFAALITRGVASRHASSGPCGLPSMTVATHYVEATTKRPVADIKKLTVFELGGQTVALTVTVATYDESRLPQLERDLLNRYGITL</sequence>
<dbReference type="PROSITE" id="PS51318">
    <property type="entry name" value="TAT"/>
    <property type="match status" value="1"/>
</dbReference>
<reference evidence="2 3" key="2">
    <citation type="submission" date="2019-08" db="EMBL/GenBank/DDBJ databases">
        <title>Tsukamurella conjunctivitidis sp. nov., Tsukamurella assacharolytica sp. nov. and Tsukamurella sputae sp. nov. isolated from patients with conjunctivitis, bacteraemia (lymphoma) and respiratory infection (sputum) in Hong Kong.</title>
        <authorList>
            <person name="Fok K.M.N."/>
            <person name="Fong J.Y.H."/>
        </authorList>
    </citation>
    <scope>NUCLEOTIDE SEQUENCE [LARGE SCALE GENOMIC DNA]</scope>
    <source>
        <strain evidence="2 3">HKU70</strain>
    </source>
</reference>
<evidence type="ECO:0000313" key="3">
    <source>
        <dbReference type="Proteomes" id="UP000319792"/>
    </source>
</evidence>
<protein>
    <submittedName>
        <fullName evidence="2">Uncharacterized protein</fullName>
    </submittedName>
</protein>
<dbReference type="RefSeq" id="WP_146436572.1">
    <property type="nucleotide sequence ID" value="NZ_VIGV01000006.1"/>
</dbReference>
<dbReference type="Proteomes" id="UP000319792">
    <property type="component" value="Unassembled WGS sequence"/>
</dbReference>
<feature type="chain" id="PRO_5039071991" evidence="1">
    <location>
        <begin position="27"/>
        <end position="197"/>
    </location>
</feature>
<evidence type="ECO:0000256" key="1">
    <source>
        <dbReference type="SAM" id="SignalP"/>
    </source>
</evidence>
<keyword evidence="3" id="KW-1185">Reference proteome</keyword>
<dbReference type="InterPro" id="IPR006311">
    <property type="entry name" value="TAT_signal"/>
</dbReference>